<dbReference type="EMBL" id="FMUX01000013">
    <property type="protein sequence ID" value="SCY60207.1"/>
    <property type="molecule type" value="Genomic_DNA"/>
</dbReference>
<dbReference type="Proteomes" id="UP000198870">
    <property type="component" value="Unassembled WGS sequence"/>
</dbReference>
<reference evidence="2 3" key="1">
    <citation type="submission" date="2016-10" db="EMBL/GenBank/DDBJ databases">
        <authorList>
            <person name="de Groot N.N."/>
        </authorList>
    </citation>
    <scope>NUCLEOTIDE SEQUENCE [LARGE SCALE GENOMIC DNA]</scope>
    <source>
        <strain evidence="2 3">AA1</strain>
    </source>
</reference>
<feature type="coiled-coil region" evidence="1">
    <location>
        <begin position="69"/>
        <end position="117"/>
    </location>
</feature>
<protein>
    <submittedName>
        <fullName evidence="2">Uncharacterized protein</fullName>
    </submittedName>
</protein>
<gene>
    <name evidence="2" type="ORF">SAMN05216233_11321</name>
</gene>
<evidence type="ECO:0000256" key="1">
    <source>
        <dbReference type="SAM" id="Coils"/>
    </source>
</evidence>
<dbReference type="OrthoDB" id="5880116at2"/>
<evidence type="ECO:0000313" key="3">
    <source>
        <dbReference type="Proteomes" id="UP000198870"/>
    </source>
</evidence>
<evidence type="ECO:0000313" key="2">
    <source>
        <dbReference type="EMBL" id="SCY60207.1"/>
    </source>
</evidence>
<dbReference type="STRING" id="419481.SAMN05216233_11321"/>
<proteinExistence type="predicted"/>
<organism evidence="2 3">
    <name type="scientific">Desulfoluna spongiiphila</name>
    <dbReference type="NCBI Taxonomy" id="419481"/>
    <lineage>
        <taxon>Bacteria</taxon>
        <taxon>Pseudomonadati</taxon>
        <taxon>Thermodesulfobacteriota</taxon>
        <taxon>Desulfobacteria</taxon>
        <taxon>Desulfobacterales</taxon>
        <taxon>Desulfolunaceae</taxon>
        <taxon>Desulfoluna</taxon>
    </lineage>
</organism>
<dbReference type="Pfam" id="PF11932">
    <property type="entry name" value="DUF3450"/>
    <property type="match status" value="1"/>
</dbReference>
<sequence length="269" mass="30034">MVSHSTPTKRQRRRTAKRVGTLLLLSLAVGFTGPGLTWSDSHSLDETVRQDISLAHTTQEREGAWEKERLALETRIARMQGKQRKLQEEVDALLWANGRKEEEAARLDEEIAKASHLTEGLSPLIASETRRAARVVTQSLPFLKSERETRLSALAEWVKAPATKQAEKLERLLELFTIETQFGHTSEAWQEEIEVAGEPITVQLLKVGRLSLYYLTLDEKGCGVFNPKTGAFEPLPANCVTHLKKAVALAQRERSAELVSLPIGRIVAP</sequence>
<keyword evidence="1" id="KW-0175">Coiled coil</keyword>
<dbReference type="AlphaFoldDB" id="A0A1G5H929"/>
<dbReference type="RefSeq" id="WP_139164011.1">
    <property type="nucleotide sequence ID" value="NZ_FMUX01000013.1"/>
</dbReference>
<keyword evidence="3" id="KW-1185">Reference proteome</keyword>
<accession>A0A1G5H929</accession>
<name>A0A1G5H929_9BACT</name>
<dbReference type="InterPro" id="IPR016866">
    <property type="entry name" value="UCP028069"/>
</dbReference>